<dbReference type="Proteomes" id="UP000268350">
    <property type="component" value="Unassembled WGS sequence"/>
</dbReference>
<sequence>MLSKILLLGDSGLGKSTLLQRFMAGQFTAKYHSSVGVEVGMHYIEVAGQVVQLLIWNASGEKRFRPLLPSYYREVQGIMLVYDTTSPSSFQSLQCWLDEIDR</sequence>
<proteinExistence type="predicted"/>
<organism evidence="3 4">
    <name type="scientific">Drosophila guanche</name>
    <name type="common">Fruit fly</name>
    <dbReference type="NCBI Taxonomy" id="7266"/>
    <lineage>
        <taxon>Eukaryota</taxon>
        <taxon>Metazoa</taxon>
        <taxon>Ecdysozoa</taxon>
        <taxon>Arthropoda</taxon>
        <taxon>Hexapoda</taxon>
        <taxon>Insecta</taxon>
        <taxon>Pterygota</taxon>
        <taxon>Neoptera</taxon>
        <taxon>Endopterygota</taxon>
        <taxon>Diptera</taxon>
        <taxon>Brachycera</taxon>
        <taxon>Muscomorpha</taxon>
        <taxon>Ephydroidea</taxon>
        <taxon>Drosophilidae</taxon>
        <taxon>Drosophila</taxon>
        <taxon>Sophophora</taxon>
    </lineage>
</organism>
<keyword evidence="4" id="KW-1185">Reference proteome</keyword>
<dbReference type="GO" id="GO:0005525">
    <property type="term" value="F:GTP binding"/>
    <property type="evidence" value="ECO:0007669"/>
    <property type="project" value="UniProtKB-KW"/>
</dbReference>
<dbReference type="FunFam" id="3.40.50.300:FF:001447">
    <property type="entry name" value="Ras-related protein Rab-1B"/>
    <property type="match status" value="1"/>
</dbReference>
<dbReference type="Pfam" id="PF00071">
    <property type="entry name" value="Ras"/>
    <property type="match status" value="1"/>
</dbReference>
<evidence type="ECO:0000313" key="3">
    <source>
        <dbReference type="EMBL" id="SPP89244.1"/>
    </source>
</evidence>
<dbReference type="InterPro" id="IPR001806">
    <property type="entry name" value="Small_GTPase"/>
</dbReference>
<dbReference type="OMA" id="MHEPLAG"/>
<dbReference type="STRING" id="7266.A0A3B0K4W2"/>
<dbReference type="InterPro" id="IPR050227">
    <property type="entry name" value="Rab"/>
</dbReference>
<keyword evidence="1" id="KW-0547">Nucleotide-binding</keyword>
<evidence type="ECO:0000256" key="1">
    <source>
        <dbReference type="ARBA" id="ARBA00022741"/>
    </source>
</evidence>
<dbReference type="NCBIfam" id="TIGR00231">
    <property type="entry name" value="small_GTP"/>
    <property type="match status" value="1"/>
</dbReference>
<dbReference type="Gene3D" id="3.40.50.300">
    <property type="entry name" value="P-loop containing nucleotide triphosphate hydrolases"/>
    <property type="match status" value="1"/>
</dbReference>
<dbReference type="GO" id="GO:0003924">
    <property type="term" value="F:GTPase activity"/>
    <property type="evidence" value="ECO:0007669"/>
    <property type="project" value="InterPro"/>
</dbReference>
<reference evidence="4" key="1">
    <citation type="submission" date="2018-01" db="EMBL/GenBank/DDBJ databases">
        <authorList>
            <person name="Alioto T."/>
            <person name="Alioto T."/>
        </authorList>
    </citation>
    <scope>NUCLEOTIDE SEQUENCE [LARGE SCALE GENOMIC DNA]</scope>
</reference>
<evidence type="ECO:0000313" key="4">
    <source>
        <dbReference type="Proteomes" id="UP000268350"/>
    </source>
</evidence>
<keyword evidence="2" id="KW-0342">GTP-binding</keyword>
<protein>
    <submittedName>
        <fullName evidence="3">Blast:GTP-binding protein YPTC1</fullName>
    </submittedName>
</protein>
<dbReference type="OrthoDB" id="7838018at2759"/>
<dbReference type="PRINTS" id="PR00449">
    <property type="entry name" value="RASTRNSFRMNG"/>
</dbReference>
<gene>
    <name evidence="3" type="ORF">DGUA_6G020015</name>
</gene>
<dbReference type="SUPFAM" id="SSF52540">
    <property type="entry name" value="P-loop containing nucleoside triphosphate hydrolases"/>
    <property type="match status" value="1"/>
</dbReference>
<dbReference type="PROSITE" id="PS51419">
    <property type="entry name" value="RAB"/>
    <property type="match status" value="1"/>
</dbReference>
<dbReference type="AlphaFoldDB" id="A0A3B0K4W2"/>
<name>A0A3B0K4W2_DROGU</name>
<accession>A0A3B0K4W2</accession>
<dbReference type="InterPro" id="IPR027417">
    <property type="entry name" value="P-loop_NTPase"/>
</dbReference>
<dbReference type="InterPro" id="IPR005225">
    <property type="entry name" value="Small_GTP-bd"/>
</dbReference>
<dbReference type="EMBL" id="OUUW01000019">
    <property type="protein sequence ID" value="SPP89244.1"/>
    <property type="molecule type" value="Genomic_DNA"/>
</dbReference>
<dbReference type="CDD" id="cd00154">
    <property type="entry name" value="Rab"/>
    <property type="match status" value="1"/>
</dbReference>
<evidence type="ECO:0000256" key="2">
    <source>
        <dbReference type="ARBA" id="ARBA00023134"/>
    </source>
</evidence>
<dbReference type="PANTHER" id="PTHR47977">
    <property type="entry name" value="RAS-RELATED PROTEIN RAB"/>
    <property type="match status" value="1"/>
</dbReference>
<dbReference type="SMART" id="SM00175">
    <property type="entry name" value="RAB"/>
    <property type="match status" value="1"/>
</dbReference>